<dbReference type="Proteomes" id="UP000199226">
    <property type="component" value="Unassembled WGS sequence"/>
</dbReference>
<dbReference type="PROSITE" id="PS50995">
    <property type="entry name" value="HTH_MARR_2"/>
    <property type="match status" value="1"/>
</dbReference>
<dbReference type="PANTHER" id="PTHR42756:SF1">
    <property type="entry name" value="TRANSCRIPTIONAL REPRESSOR OF EMRAB OPERON"/>
    <property type="match status" value="1"/>
</dbReference>
<evidence type="ECO:0000256" key="2">
    <source>
        <dbReference type="ARBA" id="ARBA00023125"/>
    </source>
</evidence>
<sequence>MKSFKLVHQLLNLVEEFEDENDGKELCLTDFSGFLINHLAQSNSVTASDVRFGKNEDDSQQLAFQIDNSIGRLFIYMSRYAKSYIKKTLDGTALQSPEDFTCLAILLTHDSLSKSDLINRNIQEKTSGTEVIRRLLQAGLVSQFDDENDKRSKRVSITEQGKQLLYRVFDDMNDVGKMVAGNLSFSEKLNLQYLLQKLDNFHYKLHEDKAILEKDDIRFHAKML</sequence>
<dbReference type="Pfam" id="PF01047">
    <property type="entry name" value="MarR"/>
    <property type="match status" value="1"/>
</dbReference>
<dbReference type="Gene3D" id="1.10.10.10">
    <property type="entry name" value="Winged helix-like DNA-binding domain superfamily/Winged helix DNA-binding domain"/>
    <property type="match status" value="1"/>
</dbReference>
<name>A0A1G9UY53_9SPHI</name>
<evidence type="ECO:0000256" key="1">
    <source>
        <dbReference type="ARBA" id="ARBA00023015"/>
    </source>
</evidence>
<dbReference type="InterPro" id="IPR036388">
    <property type="entry name" value="WH-like_DNA-bd_sf"/>
</dbReference>
<proteinExistence type="predicted"/>
<gene>
    <name evidence="5" type="ORF">SAMN05421813_11838</name>
</gene>
<dbReference type="STRING" id="990371.SAMN05421813_11838"/>
<dbReference type="EMBL" id="FNHH01000018">
    <property type="protein sequence ID" value="SDM64757.1"/>
    <property type="molecule type" value="Genomic_DNA"/>
</dbReference>
<dbReference type="RefSeq" id="WP_090705373.1">
    <property type="nucleotide sequence ID" value="NZ_FNHH01000018.1"/>
</dbReference>
<keyword evidence="1" id="KW-0805">Transcription regulation</keyword>
<protein>
    <submittedName>
        <fullName evidence="5">DNA-binding transcriptional regulator, MarR family</fullName>
    </submittedName>
</protein>
<keyword evidence="2 5" id="KW-0238">DNA-binding</keyword>
<dbReference type="GO" id="GO:0003677">
    <property type="term" value="F:DNA binding"/>
    <property type="evidence" value="ECO:0007669"/>
    <property type="project" value="UniProtKB-KW"/>
</dbReference>
<reference evidence="6" key="1">
    <citation type="submission" date="2016-10" db="EMBL/GenBank/DDBJ databases">
        <authorList>
            <person name="Varghese N."/>
            <person name="Submissions S."/>
        </authorList>
    </citation>
    <scope>NUCLEOTIDE SEQUENCE [LARGE SCALE GENOMIC DNA]</scope>
    <source>
        <strain evidence="6">DSM 24536</strain>
    </source>
</reference>
<evidence type="ECO:0000256" key="3">
    <source>
        <dbReference type="ARBA" id="ARBA00023163"/>
    </source>
</evidence>
<dbReference type="PRINTS" id="PR00598">
    <property type="entry name" value="HTHMARR"/>
</dbReference>
<dbReference type="SUPFAM" id="SSF46785">
    <property type="entry name" value="Winged helix' DNA-binding domain"/>
    <property type="match status" value="1"/>
</dbReference>
<keyword evidence="3" id="KW-0804">Transcription</keyword>
<dbReference type="OrthoDB" id="961069at2"/>
<feature type="domain" description="HTH marR-type" evidence="4">
    <location>
        <begin position="67"/>
        <end position="200"/>
    </location>
</feature>
<dbReference type="AlphaFoldDB" id="A0A1G9UY53"/>
<dbReference type="GO" id="GO:0003700">
    <property type="term" value="F:DNA-binding transcription factor activity"/>
    <property type="evidence" value="ECO:0007669"/>
    <property type="project" value="InterPro"/>
</dbReference>
<evidence type="ECO:0000259" key="4">
    <source>
        <dbReference type="PROSITE" id="PS50995"/>
    </source>
</evidence>
<evidence type="ECO:0000313" key="5">
    <source>
        <dbReference type="EMBL" id="SDM64757.1"/>
    </source>
</evidence>
<accession>A0A1G9UY53</accession>
<organism evidence="5 6">
    <name type="scientific">Daejeonella rubra</name>
    <dbReference type="NCBI Taxonomy" id="990371"/>
    <lineage>
        <taxon>Bacteria</taxon>
        <taxon>Pseudomonadati</taxon>
        <taxon>Bacteroidota</taxon>
        <taxon>Sphingobacteriia</taxon>
        <taxon>Sphingobacteriales</taxon>
        <taxon>Sphingobacteriaceae</taxon>
        <taxon>Daejeonella</taxon>
    </lineage>
</organism>
<dbReference type="InterPro" id="IPR000835">
    <property type="entry name" value="HTH_MarR-typ"/>
</dbReference>
<dbReference type="PANTHER" id="PTHR42756">
    <property type="entry name" value="TRANSCRIPTIONAL REGULATOR, MARR"/>
    <property type="match status" value="1"/>
</dbReference>
<dbReference type="SMART" id="SM00347">
    <property type="entry name" value="HTH_MARR"/>
    <property type="match status" value="1"/>
</dbReference>
<dbReference type="InterPro" id="IPR036390">
    <property type="entry name" value="WH_DNA-bd_sf"/>
</dbReference>
<evidence type="ECO:0000313" key="6">
    <source>
        <dbReference type="Proteomes" id="UP000199226"/>
    </source>
</evidence>
<keyword evidence="6" id="KW-1185">Reference proteome</keyword>